<evidence type="ECO:0000313" key="1">
    <source>
        <dbReference type="EMBL" id="CAI9961499.1"/>
    </source>
</evidence>
<evidence type="ECO:0000313" key="3">
    <source>
        <dbReference type="Proteomes" id="UP001642409"/>
    </source>
</evidence>
<dbReference type="AlphaFoldDB" id="A0AA86QKY6"/>
<organism evidence="1">
    <name type="scientific">Hexamita inflata</name>
    <dbReference type="NCBI Taxonomy" id="28002"/>
    <lineage>
        <taxon>Eukaryota</taxon>
        <taxon>Metamonada</taxon>
        <taxon>Diplomonadida</taxon>
        <taxon>Hexamitidae</taxon>
        <taxon>Hexamitinae</taxon>
        <taxon>Hexamita</taxon>
    </lineage>
</organism>
<dbReference type="EMBL" id="CAXDID020000292">
    <property type="protein sequence ID" value="CAL6071789.1"/>
    <property type="molecule type" value="Genomic_DNA"/>
</dbReference>
<name>A0AA86QKY6_9EUKA</name>
<comment type="caution">
    <text evidence="1">The sequence shown here is derived from an EMBL/GenBank/DDBJ whole genome shotgun (WGS) entry which is preliminary data.</text>
</comment>
<sequence>MEHQRTQNACYQIEKNFQIFVSEYSGTIMNSFEDALNAYQQLVRSKGFKFDWRQLDNATGLNICSTSSYSYKYIMKALKNQKEKSELETQNIHCKVINNELYITEIKVCAPVCQVLEHNYEGDEDVDNRNEFSMQCAEREADIQEISAISYISPLNDSVMKFPFDEMYSQYFE</sequence>
<accession>A0AA86QKY6</accession>
<keyword evidence="3" id="KW-1185">Reference proteome</keyword>
<proteinExistence type="predicted"/>
<dbReference type="Proteomes" id="UP001642409">
    <property type="component" value="Unassembled WGS sequence"/>
</dbReference>
<reference evidence="1" key="1">
    <citation type="submission" date="2023-06" db="EMBL/GenBank/DDBJ databases">
        <authorList>
            <person name="Kurt Z."/>
        </authorList>
    </citation>
    <scope>NUCLEOTIDE SEQUENCE</scope>
</reference>
<reference evidence="2 3" key="2">
    <citation type="submission" date="2024-07" db="EMBL/GenBank/DDBJ databases">
        <authorList>
            <person name="Akdeniz Z."/>
        </authorList>
    </citation>
    <scope>NUCLEOTIDE SEQUENCE [LARGE SCALE GENOMIC DNA]</scope>
</reference>
<dbReference type="EMBL" id="CATOUU010000941">
    <property type="protein sequence ID" value="CAI9961499.1"/>
    <property type="molecule type" value="Genomic_DNA"/>
</dbReference>
<protein>
    <submittedName>
        <fullName evidence="2">Hypothetical_protein</fullName>
    </submittedName>
</protein>
<evidence type="ECO:0000313" key="2">
    <source>
        <dbReference type="EMBL" id="CAL6071789.1"/>
    </source>
</evidence>
<gene>
    <name evidence="1" type="ORF">HINF_LOCUS49144</name>
    <name evidence="2" type="ORF">HINF_LOCUS55312</name>
</gene>